<keyword evidence="3" id="KW-1185">Reference proteome</keyword>
<dbReference type="PANTHER" id="PTHR33164">
    <property type="entry name" value="TRANSCRIPTIONAL REGULATOR, MARR FAMILY"/>
    <property type="match status" value="1"/>
</dbReference>
<name>A0ABP7YUM7_9ACTN</name>
<dbReference type="Gene3D" id="1.10.10.10">
    <property type="entry name" value="Winged helix-like DNA-binding domain superfamily/Winged helix DNA-binding domain"/>
    <property type="match status" value="1"/>
</dbReference>
<dbReference type="PANTHER" id="PTHR33164:SF107">
    <property type="entry name" value="TRANSCRIPTIONAL REGULATORY PROTEIN"/>
    <property type="match status" value="1"/>
</dbReference>
<dbReference type="InterPro" id="IPR039422">
    <property type="entry name" value="MarR/SlyA-like"/>
</dbReference>
<gene>
    <name evidence="2" type="ORF">GCM10022416_29790</name>
</gene>
<evidence type="ECO:0000259" key="1">
    <source>
        <dbReference type="PROSITE" id="PS50995"/>
    </source>
</evidence>
<proteinExistence type="predicted"/>
<dbReference type="Proteomes" id="UP001500266">
    <property type="component" value="Unassembled WGS sequence"/>
</dbReference>
<feature type="domain" description="HTH marR-type" evidence="1">
    <location>
        <begin position="33"/>
        <end position="164"/>
    </location>
</feature>
<dbReference type="InterPro" id="IPR036388">
    <property type="entry name" value="WH-like_DNA-bd_sf"/>
</dbReference>
<comment type="caution">
    <text evidence="2">The sequence shown here is derived from an EMBL/GenBank/DDBJ whole genome shotgun (WGS) entry which is preliminary data.</text>
</comment>
<evidence type="ECO:0000313" key="3">
    <source>
        <dbReference type="Proteomes" id="UP001500266"/>
    </source>
</evidence>
<sequence>MYGEGVNETATQMTEAADDAPACPPHGGPGGAEPDMAAALLRLSTAVQAIYTRVSEKYELTAVQARLLCILLDGPRCMADLAGRLGVEKAALTGLMNRAERRGLARRGPVPGDRRAVQVTLTATGREAALAFHDEVTAELARLTAHLAPADREAFRATIAGILHRCGIPHARAHQATDR</sequence>
<protein>
    <recommendedName>
        <fullName evidence="1">HTH marR-type domain-containing protein</fullName>
    </recommendedName>
</protein>
<reference evidence="3" key="1">
    <citation type="journal article" date="2019" name="Int. J. Syst. Evol. Microbiol.">
        <title>The Global Catalogue of Microorganisms (GCM) 10K type strain sequencing project: providing services to taxonomists for standard genome sequencing and annotation.</title>
        <authorList>
            <consortium name="The Broad Institute Genomics Platform"/>
            <consortium name="The Broad Institute Genome Sequencing Center for Infectious Disease"/>
            <person name="Wu L."/>
            <person name="Ma J."/>
        </authorList>
    </citation>
    <scope>NUCLEOTIDE SEQUENCE [LARGE SCALE GENOMIC DNA]</scope>
    <source>
        <strain evidence="3">JCM 17316</strain>
    </source>
</reference>
<dbReference type="SMART" id="SM00347">
    <property type="entry name" value="HTH_MARR"/>
    <property type="match status" value="1"/>
</dbReference>
<evidence type="ECO:0000313" key="2">
    <source>
        <dbReference type="EMBL" id="GAA4141644.1"/>
    </source>
</evidence>
<dbReference type="InterPro" id="IPR000835">
    <property type="entry name" value="HTH_MarR-typ"/>
</dbReference>
<dbReference type="InterPro" id="IPR036390">
    <property type="entry name" value="WH_DNA-bd_sf"/>
</dbReference>
<dbReference type="PROSITE" id="PS50995">
    <property type="entry name" value="HTH_MARR_2"/>
    <property type="match status" value="1"/>
</dbReference>
<organism evidence="2 3">
    <name type="scientific">Actinomadura keratinilytica</name>
    <dbReference type="NCBI Taxonomy" id="547461"/>
    <lineage>
        <taxon>Bacteria</taxon>
        <taxon>Bacillati</taxon>
        <taxon>Actinomycetota</taxon>
        <taxon>Actinomycetes</taxon>
        <taxon>Streptosporangiales</taxon>
        <taxon>Thermomonosporaceae</taxon>
        <taxon>Actinomadura</taxon>
    </lineage>
</organism>
<dbReference type="EMBL" id="BAABDO010000038">
    <property type="protein sequence ID" value="GAA4141644.1"/>
    <property type="molecule type" value="Genomic_DNA"/>
</dbReference>
<dbReference type="Pfam" id="PF12802">
    <property type="entry name" value="MarR_2"/>
    <property type="match status" value="1"/>
</dbReference>
<dbReference type="SUPFAM" id="SSF46785">
    <property type="entry name" value="Winged helix' DNA-binding domain"/>
    <property type="match status" value="1"/>
</dbReference>
<accession>A0ABP7YUM7</accession>